<reference evidence="3" key="2">
    <citation type="submission" date="2015-01" db="EMBL/GenBank/DDBJ databases">
        <title>Evolutionary Origins and Diversification of the Mycorrhizal Mutualists.</title>
        <authorList>
            <consortium name="DOE Joint Genome Institute"/>
            <consortium name="Mycorrhizal Genomics Consortium"/>
            <person name="Kohler A."/>
            <person name="Kuo A."/>
            <person name="Nagy L.G."/>
            <person name="Floudas D."/>
            <person name="Copeland A."/>
            <person name="Barry K.W."/>
            <person name="Cichocki N."/>
            <person name="Veneault-Fourrey C."/>
            <person name="LaButti K."/>
            <person name="Lindquist E.A."/>
            <person name="Lipzen A."/>
            <person name="Lundell T."/>
            <person name="Morin E."/>
            <person name="Murat C."/>
            <person name="Riley R."/>
            <person name="Ohm R."/>
            <person name="Sun H."/>
            <person name="Tunlid A."/>
            <person name="Henrissat B."/>
            <person name="Grigoriev I.V."/>
            <person name="Hibbett D.S."/>
            <person name="Martin F."/>
        </authorList>
    </citation>
    <scope>NUCLEOTIDE SEQUENCE [LARGE SCALE GENOMIC DNA]</scope>
    <source>
        <strain evidence="3">441</strain>
    </source>
</reference>
<name>A0A0C9ZUN5_9AGAM</name>
<accession>A0A0C9ZUN5</accession>
<dbReference type="HOGENOM" id="CLU_2016160_0_0_1"/>
<reference evidence="2 3" key="1">
    <citation type="submission" date="2014-04" db="EMBL/GenBank/DDBJ databases">
        <authorList>
            <consortium name="DOE Joint Genome Institute"/>
            <person name="Kuo A."/>
            <person name="Kohler A."/>
            <person name="Costa M.D."/>
            <person name="Nagy L.G."/>
            <person name="Floudas D."/>
            <person name="Copeland A."/>
            <person name="Barry K.W."/>
            <person name="Cichocki N."/>
            <person name="Veneault-Fourrey C."/>
            <person name="LaButti K."/>
            <person name="Lindquist E.A."/>
            <person name="Lipzen A."/>
            <person name="Lundell T."/>
            <person name="Morin E."/>
            <person name="Murat C."/>
            <person name="Sun H."/>
            <person name="Tunlid A."/>
            <person name="Henrissat B."/>
            <person name="Grigoriev I.V."/>
            <person name="Hibbett D.S."/>
            <person name="Martin F."/>
            <person name="Nordberg H.P."/>
            <person name="Cantor M.N."/>
            <person name="Hua S.X."/>
        </authorList>
    </citation>
    <scope>NUCLEOTIDE SEQUENCE [LARGE SCALE GENOMIC DNA]</scope>
    <source>
        <strain evidence="2 3">441</strain>
    </source>
</reference>
<dbReference type="AlphaFoldDB" id="A0A0C9ZUN5"/>
<evidence type="ECO:0000313" key="2">
    <source>
        <dbReference type="EMBL" id="KIK29724.1"/>
    </source>
</evidence>
<dbReference type="Proteomes" id="UP000054018">
    <property type="component" value="Unassembled WGS sequence"/>
</dbReference>
<dbReference type="EMBL" id="KN833688">
    <property type="protein sequence ID" value="KIK29724.1"/>
    <property type="molecule type" value="Genomic_DNA"/>
</dbReference>
<evidence type="ECO:0000313" key="3">
    <source>
        <dbReference type="Proteomes" id="UP000054018"/>
    </source>
</evidence>
<keyword evidence="3" id="KW-1185">Reference proteome</keyword>
<protein>
    <submittedName>
        <fullName evidence="2">Uncharacterized protein</fullName>
    </submittedName>
</protein>
<proteinExistence type="predicted"/>
<feature type="region of interest" description="Disordered" evidence="1">
    <location>
        <begin position="12"/>
        <end position="37"/>
    </location>
</feature>
<organism evidence="2 3">
    <name type="scientific">Pisolithus microcarpus 441</name>
    <dbReference type="NCBI Taxonomy" id="765257"/>
    <lineage>
        <taxon>Eukaryota</taxon>
        <taxon>Fungi</taxon>
        <taxon>Dikarya</taxon>
        <taxon>Basidiomycota</taxon>
        <taxon>Agaricomycotina</taxon>
        <taxon>Agaricomycetes</taxon>
        <taxon>Agaricomycetidae</taxon>
        <taxon>Boletales</taxon>
        <taxon>Sclerodermatineae</taxon>
        <taxon>Pisolithaceae</taxon>
        <taxon>Pisolithus</taxon>
    </lineage>
</organism>
<feature type="compositionally biased region" description="Polar residues" evidence="1">
    <location>
        <begin position="21"/>
        <end position="32"/>
    </location>
</feature>
<evidence type="ECO:0000256" key="1">
    <source>
        <dbReference type="SAM" id="MobiDB-lite"/>
    </source>
</evidence>
<sequence>MAADFRWGWPTSVPHHGMSKAENNLTTPSRCMSSHARLDAPPQRYGRWFRHHSTHRKYHTEDLRRPHVELNGKVISGDITKVGLRQHCRRKGTQFSTRKHQPQILENAARTDVIKRPLAPVEF</sequence>
<gene>
    <name evidence="2" type="ORF">PISMIDRAFT_671665</name>
</gene>